<organism evidence="2 3">
    <name type="scientific">Paenimyroides marinum</name>
    <dbReference type="NCBI Taxonomy" id="1159016"/>
    <lineage>
        <taxon>Bacteria</taxon>
        <taxon>Pseudomonadati</taxon>
        <taxon>Bacteroidota</taxon>
        <taxon>Flavobacteriia</taxon>
        <taxon>Flavobacteriales</taxon>
        <taxon>Flavobacteriaceae</taxon>
        <taxon>Paenimyroides</taxon>
    </lineage>
</organism>
<protein>
    <submittedName>
        <fullName evidence="2">Quinol monooxygenase YgiN</fullName>
    </submittedName>
</protein>
<dbReference type="PROSITE" id="PS51725">
    <property type="entry name" value="ABM"/>
    <property type="match status" value="1"/>
</dbReference>
<dbReference type="GO" id="GO:0004497">
    <property type="term" value="F:monooxygenase activity"/>
    <property type="evidence" value="ECO:0007669"/>
    <property type="project" value="UniProtKB-KW"/>
</dbReference>
<proteinExistence type="predicted"/>
<reference evidence="2 3" key="1">
    <citation type="submission" date="2016-10" db="EMBL/GenBank/DDBJ databases">
        <authorList>
            <person name="de Groot N.N."/>
        </authorList>
    </citation>
    <scope>NUCLEOTIDE SEQUENCE [LARGE SCALE GENOMIC DNA]</scope>
    <source>
        <strain evidence="2 3">CGMCC 1.10825</strain>
    </source>
</reference>
<keyword evidence="3" id="KW-1185">Reference proteome</keyword>
<dbReference type="SUPFAM" id="SSF54909">
    <property type="entry name" value="Dimeric alpha+beta barrel"/>
    <property type="match status" value="1"/>
</dbReference>
<evidence type="ECO:0000259" key="1">
    <source>
        <dbReference type="PROSITE" id="PS51725"/>
    </source>
</evidence>
<dbReference type="EMBL" id="FNXE01000016">
    <property type="protein sequence ID" value="SEH78079.1"/>
    <property type="molecule type" value="Genomic_DNA"/>
</dbReference>
<dbReference type="InterPro" id="IPR007138">
    <property type="entry name" value="ABM_dom"/>
</dbReference>
<evidence type="ECO:0000313" key="3">
    <source>
        <dbReference type="Proteomes" id="UP000199634"/>
    </source>
</evidence>
<keyword evidence="2" id="KW-0560">Oxidoreductase</keyword>
<sequence>MRYIVIVEYQVFPSLREKFFDLVRKEAATVVEIELGTLHVTSMIDRTDPNKFINLKIFEDSDAYEVHKNGEILKAFLTSADEMIIAGPQIVFEGYQMFSCDDYTLEQKSGNDLSAYFKR</sequence>
<dbReference type="Proteomes" id="UP000199634">
    <property type="component" value="Unassembled WGS sequence"/>
</dbReference>
<accession>A0A1H6KRE4</accession>
<keyword evidence="2" id="KW-0503">Monooxygenase</keyword>
<dbReference type="STRING" id="1159016.SAMN02927937_01398"/>
<gene>
    <name evidence="2" type="ORF">SAMN02927937_01398</name>
</gene>
<dbReference type="InterPro" id="IPR011008">
    <property type="entry name" value="Dimeric_a/b-barrel"/>
</dbReference>
<dbReference type="Gene3D" id="3.30.70.100">
    <property type="match status" value="1"/>
</dbReference>
<name>A0A1H6KRE4_9FLAO</name>
<evidence type="ECO:0000313" key="2">
    <source>
        <dbReference type="EMBL" id="SEH78079.1"/>
    </source>
</evidence>
<feature type="domain" description="ABM" evidence="1">
    <location>
        <begin position="3"/>
        <end position="92"/>
    </location>
</feature>
<dbReference type="AlphaFoldDB" id="A0A1H6KRE4"/>
<dbReference type="OrthoDB" id="1355893at2"/>
<dbReference type="RefSeq" id="WP_091098036.1">
    <property type="nucleotide sequence ID" value="NZ_FNXE01000016.1"/>
</dbReference>
<dbReference type="Pfam" id="PF03992">
    <property type="entry name" value="ABM"/>
    <property type="match status" value="1"/>
</dbReference>